<sequence>MVSIHFVSTLAGTTSSRTAQVQPPPLDEPHAHSAGKFSGQSLRDPARAAALAGPAGARGQFGGVLL</sequence>
<protein>
    <submittedName>
        <fullName evidence="2">Uncharacterized protein</fullName>
    </submittedName>
</protein>
<evidence type="ECO:0000313" key="2">
    <source>
        <dbReference type="EMBL" id="GBP57857.1"/>
    </source>
</evidence>
<proteinExistence type="predicted"/>
<keyword evidence="3" id="KW-1185">Reference proteome</keyword>
<accession>A0A4C1X6H1</accession>
<dbReference type="EMBL" id="BGZK01000721">
    <property type="protein sequence ID" value="GBP57857.1"/>
    <property type="molecule type" value="Genomic_DNA"/>
</dbReference>
<feature type="compositionally biased region" description="Polar residues" evidence="1">
    <location>
        <begin position="10"/>
        <end position="21"/>
    </location>
</feature>
<name>A0A4C1X6H1_EUMVA</name>
<evidence type="ECO:0000313" key="3">
    <source>
        <dbReference type="Proteomes" id="UP000299102"/>
    </source>
</evidence>
<gene>
    <name evidence="2" type="ORF">EVAR_41527_1</name>
</gene>
<dbReference type="AlphaFoldDB" id="A0A4C1X6H1"/>
<comment type="caution">
    <text evidence="2">The sequence shown here is derived from an EMBL/GenBank/DDBJ whole genome shotgun (WGS) entry which is preliminary data.</text>
</comment>
<dbReference type="Proteomes" id="UP000299102">
    <property type="component" value="Unassembled WGS sequence"/>
</dbReference>
<feature type="compositionally biased region" description="Low complexity" evidence="1">
    <location>
        <begin position="47"/>
        <end position="58"/>
    </location>
</feature>
<evidence type="ECO:0000256" key="1">
    <source>
        <dbReference type="SAM" id="MobiDB-lite"/>
    </source>
</evidence>
<feature type="region of interest" description="Disordered" evidence="1">
    <location>
        <begin position="1"/>
        <end position="66"/>
    </location>
</feature>
<reference evidence="2 3" key="1">
    <citation type="journal article" date="2019" name="Commun. Biol.">
        <title>The bagworm genome reveals a unique fibroin gene that provides high tensile strength.</title>
        <authorList>
            <person name="Kono N."/>
            <person name="Nakamura H."/>
            <person name="Ohtoshi R."/>
            <person name="Tomita M."/>
            <person name="Numata K."/>
            <person name="Arakawa K."/>
        </authorList>
    </citation>
    <scope>NUCLEOTIDE SEQUENCE [LARGE SCALE GENOMIC DNA]</scope>
</reference>
<organism evidence="2 3">
    <name type="scientific">Eumeta variegata</name>
    <name type="common">Bagworm moth</name>
    <name type="synonym">Eumeta japonica</name>
    <dbReference type="NCBI Taxonomy" id="151549"/>
    <lineage>
        <taxon>Eukaryota</taxon>
        <taxon>Metazoa</taxon>
        <taxon>Ecdysozoa</taxon>
        <taxon>Arthropoda</taxon>
        <taxon>Hexapoda</taxon>
        <taxon>Insecta</taxon>
        <taxon>Pterygota</taxon>
        <taxon>Neoptera</taxon>
        <taxon>Endopterygota</taxon>
        <taxon>Lepidoptera</taxon>
        <taxon>Glossata</taxon>
        <taxon>Ditrysia</taxon>
        <taxon>Tineoidea</taxon>
        <taxon>Psychidae</taxon>
        <taxon>Oiketicinae</taxon>
        <taxon>Eumeta</taxon>
    </lineage>
</organism>